<comment type="caution">
    <text evidence="2">The sequence shown here is derived from an EMBL/GenBank/DDBJ whole genome shotgun (WGS) entry which is preliminary data.</text>
</comment>
<reference evidence="2 3" key="1">
    <citation type="submission" date="2016-12" db="EMBL/GenBank/DDBJ databases">
        <title>Study of bacterial adaptation to deep sea.</title>
        <authorList>
            <person name="Song J."/>
            <person name="Yoshizawa S."/>
            <person name="Kogure K."/>
        </authorList>
    </citation>
    <scope>NUCLEOTIDE SEQUENCE [LARGE SCALE GENOMIC DNA]</scope>
    <source>
        <strain evidence="2 3">SAORIC-165</strain>
    </source>
</reference>
<dbReference type="GO" id="GO:0071949">
    <property type="term" value="F:FAD binding"/>
    <property type="evidence" value="ECO:0007669"/>
    <property type="project" value="InterPro"/>
</dbReference>
<dbReference type="SUPFAM" id="SSF51905">
    <property type="entry name" value="FAD/NAD(P)-binding domain"/>
    <property type="match status" value="1"/>
</dbReference>
<dbReference type="InterPro" id="IPR050407">
    <property type="entry name" value="Geranylgeranyl_reductase"/>
</dbReference>
<dbReference type="RefSeq" id="WP_105043839.1">
    <property type="nucleotide sequence ID" value="NZ_MQWA01000001.1"/>
</dbReference>
<dbReference type="PROSITE" id="PS51257">
    <property type="entry name" value="PROKAR_LIPOPROTEIN"/>
    <property type="match status" value="1"/>
</dbReference>
<dbReference type="Gene3D" id="3.50.50.60">
    <property type="entry name" value="FAD/NAD(P)-binding domain"/>
    <property type="match status" value="1"/>
</dbReference>
<evidence type="ECO:0000313" key="2">
    <source>
        <dbReference type="EMBL" id="PQJ29341.1"/>
    </source>
</evidence>
<accession>A0A2S7U4I3</accession>
<feature type="domain" description="FAD-binding" evidence="1">
    <location>
        <begin position="4"/>
        <end position="157"/>
    </location>
</feature>
<dbReference type="OrthoDB" id="9806565at2"/>
<dbReference type="EMBL" id="MQWA01000001">
    <property type="protein sequence ID" value="PQJ29341.1"/>
    <property type="molecule type" value="Genomic_DNA"/>
</dbReference>
<dbReference type="PRINTS" id="PR00420">
    <property type="entry name" value="RNGMNOXGNASE"/>
</dbReference>
<protein>
    <recommendedName>
        <fullName evidence="1">FAD-binding domain-containing protein</fullName>
    </recommendedName>
</protein>
<evidence type="ECO:0000313" key="3">
    <source>
        <dbReference type="Proteomes" id="UP000239907"/>
    </source>
</evidence>
<gene>
    <name evidence="2" type="ORF">BSZ32_13160</name>
</gene>
<keyword evidence="3" id="KW-1185">Reference proteome</keyword>
<dbReference type="PANTHER" id="PTHR42685:SF18">
    <property type="entry name" value="DIGERANYLGERANYLGLYCEROPHOSPHOLIPID REDUCTASE"/>
    <property type="match status" value="1"/>
</dbReference>
<dbReference type="Proteomes" id="UP000239907">
    <property type="component" value="Unassembled WGS sequence"/>
</dbReference>
<sequence length="386" mass="42057">MRNYDTVIVGGSYAGLSCARSAAARGLNTLVLERKKDLGEKIRTTGIFVGEASKVLQVPEPLKRDIHGVRLYAPNGKSIDLASPGYQFQAINTPELMRWMGKRAQLNGAEIRTGTNVAAVHEMADKVYFPKQGVSGRFSVGADGARSNFGRLMGFKENTQFLIGAEVEMTGVRGVDQDRLHVFLDSKLAPGYIARVVPGVGVTQIGLAVRKPHKPQLGAFLEKLKKVFDFREAKVVERRGGLIPCGGAKKQWYTQRSMLLGDAAGWVSPLTAGGIHSSLQMGEAAGVTIADALAGRISHPAALLEWRRPEWRTKQAMRWAMDHIPLPNSLLNLSLGNPLFAKLSQIIFFHHRGLKDPEAWRAIASSGKVGSPTLGQQSLAEWFLSP</sequence>
<dbReference type="Pfam" id="PF01494">
    <property type="entry name" value="FAD_binding_3"/>
    <property type="match status" value="1"/>
</dbReference>
<dbReference type="InterPro" id="IPR002938">
    <property type="entry name" value="FAD-bd"/>
</dbReference>
<name>A0A2S7U4I3_9BACT</name>
<evidence type="ECO:0000259" key="1">
    <source>
        <dbReference type="Pfam" id="PF01494"/>
    </source>
</evidence>
<proteinExistence type="predicted"/>
<organism evidence="2 3">
    <name type="scientific">Rubritalea profundi</name>
    <dbReference type="NCBI Taxonomy" id="1658618"/>
    <lineage>
        <taxon>Bacteria</taxon>
        <taxon>Pseudomonadati</taxon>
        <taxon>Verrucomicrobiota</taxon>
        <taxon>Verrucomicrobiia</taxon>
        <taxon>Verrucomicrobiales</taxon>
        <taxon>Rubritaleaceae</taxon>
        <taxon>Rubritalea</taxon>
    </lineage>
</organism>
<dbReference type="AlphaFoldDB" id="A0A2S7U4I3"/>
<dbReference type="PANTHER" id="PTHR42685">
    <property type="entry name" value="GERANYLGERANYL DIPHOSPHATE REDUCTASE"/>
    <property type="match status" value="1"/>
</dbReference>
<dbReference type="InterPro" id="IPR036188">
    <property type="entry name" value="FAD/NAD-bd_sf"/>
</dbReference>